<dbReference type="Proteomes" id="UP000054279">
    <property type="component" value="Unassembled WGS sequence"/>
</dbReference>
<gene>
    <name evidence="2" type="ORF">M422DRAFT_257872</name>
</gene>
<evidence type="ECO:0000313" key="2">
    <source>
        <dbReference type="EMBL" id="KIJ39267.1"/>
    </source>
</evidence>
<organism evidence="2 3">
    <name type="scientific">Sphaerobolus stellatus (strain SS14)</name>
    <dbReference type="NCBI Taxonomy" id="990650"/>
    <lineage>
        <taxon>Eukaryota</taxon>
        <taxon>Fungi</taxon>
        <taxon>Dikarya</taxon>
        <taxon>Basidiomycota</taxon>
        <taxon>Agaricomycotina</taxon>
        <taxon>Agaricomycetes</taxon>
        <taxon>Phallomycetidae</taxon>
        <taxon>Geastrales</taxon>
        <taxon>Sphaerobolaceae</taxon>
        <taxon>Sphaerobolus</taxon>
    </lineage>
</organism>
<evidence type="ECO:0000256" key="1">
    <source>
        <dbReference type="SAM" id="MobiDB-lite"/>
    </source>
</evidence>
<protein>
    <submittedName>
        <fullName evidence="2">Uncharacterized protein</fullName>
    </submittedName>
</protein>
<dbReference type="HOGENOM" id="CLU_1587552_0_0_1"/>
<evidence type="ECO:0000313" key="3">
    <source>
        <dbReference type="Proteomes" id="UP000054279"/>
    </source>
</evidence>
<keyword evidence="3" id="KW-1185">Reference proteome</keyword>
<proteinExistence type="predicted"/>
<dbReference type="OrthoDB" id="3042827at2759"/>
<dbReference type="EMBL" id="KN837153">
    <property type="protein sequence ID" value="KIJ39267.1"/>
    <property type="molecule type" value="Genomic_DNA"/>
</dbReference>
<accession>A0A0C9VCM6</accession>
<name>A0A0C9VCM6_SPHS4</name>
<feature type="region of interest" description="Disordered" evidence="1">
    <location>
        <begin position="143"/>
        <end position="168"/>
    </location>
</feature>
<dbReference type="AlphaFoldDB" id="A0A0C9VCM6"/>
<reference evidence="2 3" key="1">
    <citation type="submission" date="2014-06" db="EMBL/GenBank/DDBJ databases">
        <title>Evolutionary Origins and Diversification of the Mycorrhizal Mutualists.</title>
        <authorList>
            <consortium name="DOE Joint Genome Institute"/>
            <consortium name="Mycorrhizal Genomics Consortium"/>
            <person name="Kohler A."/>
            <person name="Kuo A."/>
            <person name="Nagy L.G."/>
            <person name="Floudas D."/>
            <person name="Copeland A."/>
            <person name="Barry K.W."/>
            <person name="Cichocki N."/>
            <person name="Veneault-Fourrey C."/>
            <person name="LaButti K."/>
            <person name="Lindquist E.A."/>
            <person name="Lipzen A."/>
            <person name="Lundell T."/>
            <person name="Morin E."/>
            <person name="Murat C."/>
            <person name="Riley R."/>
            <person name="Ohm R."/>
            <person name="Sun H."/>
            <person name="Tunlid A."/>
            <person name="Henrissat B."/>
            <person name="Grigoriev I.V."/>
            <person name="Hibbett D.S."/>
            <person name="Martin F."/>
        </authorList>
    </citation>
    <scope>NUCLEOTIDE SEQUENCE [LARGE SCALE GENOMIC DNA]</scope>
    <source>
        <strain evidence="2 3">SS14</strain>
    </source>
</reference>
<sequence length="168" mass="18634">MNSSAASMTITGDLENSPPQIYLFALRWKGEPVTICVDGEGLNEQVGYYVQAFRSSPFHLVKWDPIKEIYVRIVHSGLEEMRLLLCLSKASSNPWNENFELEEDFPRTSLRGPPFQFLEIDFTSGSIETFFTGSAAKESSTISLEGPGLLGQPENGTNPVILDSDEVP</sequence>